<name>A0A7K4HM33_9EURY</name>
<accession>A0A7K4HM33</accession>
<comment type="caution">
    <text evidence="4">The sequence shown here is derived from an EMBL/GenBank/DDBJ whole genome shotgun (WGS) entry which is preliminary data.</text>
</comment>
<dbReference type="SUPFAM" id="SSF51182">
    <property type="entry name" value="RmlC-like cupins"/>
    <property type="match status" value="1"/>
</dbReference>
<feature type="domain" description="AraC-type arabinose-binding/dimerisation" evidence="2">
    <location>
        <begin position="72"/>
        <end position="134"/>
    </location>
</feature>
<dbReference type="Gene3D" id="2.60.120.10">
    <property type="entry name" value="Jelly Rolls"/>
    <property type="match status" value="2"/>
</dbReference>
<evidence type="ECO:0000313" key="5">
    <source>
        <dbReference type="Proteomes" id="UP000570823"/>
    </source>
</evidence>
<keyword evidence="5" id="KW-1185">Reference proteome</keyword>
<organism evidence="4 5">
    <name type="scientific">Methanofollis tationis</name>
    <dbReference type="NCBI Taxonomy" id="81417"/>
    <lineage>
        <taxon>Archaea</taxon>
        <taxon>Methanobacteriati</taxon>
        <taxon>Methanobacteriota</taxon>
        <taxon>Stenosarchaea group</taxon>
        <taxon>Methanomicrobia</taxon>
        <taxon>Methanomicrobiales</taxon>
        <taxon>Methanomicrobiaceae</taxon>
        <taxon>Methanofollis</taxon>
    </lineage>
</organism>
<evidence type="ECO:0000313" key="4">
    <source>
        <dbReference type="EMBL" id="NVO66249.1"/>
    </source>
</evidence>
<dbReference type="AlphaFoldDB" id="A0A7K4HM33"/>
<dbReference type="GO" id="GO:0006355">
    <property type="term" value="P:regulation of DNA-templated transcription"/>
    <property type="evidence" value="ECO:0007669"/>
    <property type="project" value="InterPro"/>
</dbReference>
<evidence type="ECO:0000259" key="2">
    <source>
        <dbReference type="Pfam" id="PF02311"/>
    </source>
</evidence>
<dbReference type="EMBL" id="JABXWR010000001">
    <property type="protein sequence ID" value="NVO66249.1"/>
    <property type="molecule type" value="Genomic_DNA"/>
</dbReference>
<keyword evidence="1" id="KW-0238">DNA-binding</keyword>
<dbReference type="OrthoDB" id="106220at2157"/>
<dbReference type="InterPro" id="IPR011051">
    <property type="entry name" value="RmlC_Cupin_sf"/>
</dbReference>
<dbReference type="InterPro" id="IPR013096">
    <property type="entry name" value="Cupin_2"/>
</dbReference>
<evidence type="ECO:0000259" key="3">
    <source>
        <dbReference type="Pfam" id="PF07883"/>
    </source>
</evidence>
<gene>
    <name evidence="4" type="ORF">HWN36_02740</name>
</gene>
<proteinExistence type="predicted"/>
<dbReference type="PANTHER" id="PTHR36114">
    <property type="entry name" value="16.7 KDA PROTEIN IN WHIE LOCUS"/>
    <property type="match status" value="1"/>
</dbReference>
<dbReference type="PROSITE" id="PS51257">
    <property type="entry name" value="PROKAR_LIPOPROTEIN"/>
    <property type="match status" value="1"/>
</dbReference>
<dbReference type="Proteomes" id="UP000570823">
    <property type="component" value="Unassembled WGS sequence"/>
</dbReference>
<dbReference type="InterPro" id="IPR003313">
    <property type="entry name" value="AraC-bd"/>
</dbReference>
<feature type="domain" description="Cupin type-2" evidence="3">
    <location>
        <begin position="206"/>
        <end position="274"/>
    </location>
</feature>
<protein>
    <submittedName>
        <fullName evidence="4">Cupin domain-containing protein</fullName>
    </submittedName>
</protein>
<dbReference type="Pfam" id="PF07883">
    <property type="entry name" value="Cupin_2"/>
    <property type="match status" value="1"/>
</dbReference>
<sequence length="289" mass="30186">MQRILFLIFACVLLSAGCLTASPPQAEEGEGVRLITPPEGFAIFGGQGTYTGIIGDETPDIRTNYSMGLVAIPAGNATSPHRLIGSAEFVHVIAGAAEIRCDNSTVVAREGETVLLSEGVLQSIAAAGDRELRYIDAVSPPFAAANEVSGEGLAALTVTTACVPVVIPDPRQGIEWDLGSEMMIYTLANSVLMDEISFPLPYSVAYVELLPGGSIGFNRLNRSSEVIVVLGGEVEVFTPDAGSVRVPTGSAAYVPPGQVKGYRNVAASNATLLSFVDPAWTPEGTAMLE</sequence>
<dbReference type="RefSeq" id="WP_176787963.1">
    <property type="nucleotide sequence ID" value="NZ_JABXWR010000001.1"/>
</dbReference>
<dbReference type="PANTHER" id="PTHR36114:SF1">
    <property type="entry name" value="16.7 KDA PROTEIN IN WHIE LOCUS"/>
    <property type="match status" value="1"/>
</dbReference>
<reference evidence="4 5" key="1">
    <citation type="submission" date="2020-06" db="EMBL/GenBank/DDBJ databases">
        <title>Methanofollis fontis sp. nov., a methanogen isolated from marine sediments near a cold seep at Four-Way Closure Ridge offshore southwestern Taiwan.</title>
        <authorList>
            <person name="Chen S.-C."/>
            <person name="Teng N.-H."/>
            <person name="Lin Y.-S."/>
            <person name="Lai M.-C."/>
            <person name="Chen H.-H."/>
            <person name="Wang C.-C."/>
        </authorList>
    </citation>
    <scope>NUCLEOTIDE SEQUENCE [LARGE SCALE GENOMIC DNA]</scope>
    <source>
        <strain evidence="4 5">DSM 2702</strain>
    </source>
</reference>
<dbReference type="Pfam" id="PF02311">
    <property type="entry name" value="AraC_binding"/>
    <property type="match status" value="1"/>
</dbReference>
<dbReference type="InterPro" id="IPR014710">
    <property type="entry name" value="RmlC-like_jellyroll"/>
</dbReference>
<evidence type="ECO:0000256" key="1">
    <source>
        <dbReference type="ARBA" id="ARBA00023125"/>
    </source>
</evidence>
<dbReference type="GO" id="GO:0003677">
    <property type="term" value="F:DNA binding"/>
    <property type="evidence" value="ECO:0007669"/>
    <property type="project" value="UniProtKB-KW"/>
</dbReference>
<dbReference type="InterPro" id="IPR052044">
    <property type="entry name" value="PKS_Associated_Protein"/>
</dbReference>